<proteinExistence type="predicted"/>
<evidence type="ECO:0000256" key="1">
    <source>
        <dbReference type="ARBA" id="ARBA00022737"/>
    </source>
</evidence>
<dbReference type="InterPro" id="IPR002110">
    <property type="entry name" value="Ankyrin_rpt"/>
</dbReference>
<dbReference type="InterPro" id="IPR050663">
    <property type="entry name" value="Ankyrin-SOCS_Box"/>
</dbReference>
<keyword evidence="1" id="KW-0677">Repeat</keyword>
<evidence type="ECO:0000256" key="2">
    <source>
        <dbReference type="ARBA" id="ARBA00023043"/>
    </source>
</evidence>
<evidence type="ECO:0000313" key="6">
    <source>
        <dbReference type="EMBL" id="CAH0762939.1"/>
    </source>
</evidence>
<sequence length="597" mass="68784">MTPSFPKTGTAVLAEILVFFDRESLSWDRIKSEENLKSGDETKPGVSSHLREPRNEEKKYALVPSQLVEHHPIFECLRSNDVEIMSDQTKFQANAKYGLCMILTPVEPYHREEGKVALYVNQFGAERDFRKLLPLSEQWSSEEIIGIRELQTYCSRRNILSAMDEKGLAVVEEFLILGISVVYKPYNSYSPPSGDSFLSFAITLHHNLLSERLIKKGVSAQEIEEAFSAVLDTVNVDMAELLLKYGADMERTRALHYTVDENNWPMTEFLLNHGAQVNAKLPTDKKETALHFSTRRQYLEIMSGLLGSGADVNATDNDLKTPLHYAMEMSGKECLEMCGKESIDILLRFGAHCIFEDFLRLASNMSYDLFPFELDFYETFQVPLNISFSDFNVTRTSEVQEYIDKLFHPTVDLFVVFRNNAEENLPASMAFLKMFARQIIKIEVAYGSVGPKIPRRAYKYFQLDVFKNDCIQEIQNLKSDFVVEEVSLFEIMTQSTSGILKNNIVYKNLKTFTAETYSIYGDILKSKITEGFRRKRVSKVASKILEFLFPQFTDLPWFLQDKIVKYINNQDILILTNAFSWEQLDELTEFFNCWMVF</sequence>
<keyword evidence="2 3" id="KW-0040">ANK repeat</keyword>
<organism evidence="6 7">
    <name type="scientific">Bemisia tabaci</name>
    <name type="common">Sweetpotato whitefly</name>
    <name type="synonym">Aleurodes tabaci</name>
    <dbReference type="NCBI Taxonomy" id="7038"/>
    <lineage>
        <taxon>Eukaryota</taxon>
        <taxon>Metazoa</taxon>
        <taxon>Ecdysozoa</taxon>
        <taxon>Arthropoda</taxon>
        <taxon>Hexapoda</taxon>
        <taxon>Insecta</taxon>
        <taxon>Pterygota</taxon>
        <taxon>Neoptera</taxon>
        <taxon>Paraneoptera</taxon>
        <taxon>Hemiptera</taxon>
        <taxon>Sternorrhyncha</taxon>
        <taxon>Aleyrodoidea</taxon>
        <taxon>Aleyrodidae</taxon>
        <taxon>Aleyrodinae</taxon>
        <taxon>Bemisia</taxon>
    </lineage>
</organism>
<feature type="domain" description="PRANC" evidence="5">
    <location>
        <begin position="485"/>
        <end position="576"/>
    </location>
</feature>
<reference evidence="6" key="1">
    <citation type="submission" date="2021-12" db="EMBL/GenBank/DDBJ databases">
        <authorList>
            <person name="King R."/>
        </authorList>
    </citation>
    <scope>NUCLEOTIDE SEQUENCE</scope>
</reference>
<dbReference type="GO" id="GO:0045944">
    <property type="term" value="P:positive regulation of transcription by RNA polymerase II"/>
    <property type="evidence" value="ECO:0007669"/>
    <property type="project" value="TreeGrafter"/>
</dbReference>
<dbReference type="SMART" id="SM00248">
    <property type="entry name" value="ANK"/>
    <property type="match status" value="4"/>
</dbReference>
<protein>
    <recommendedName>
        <fullName evidence="5">PRANC domain-containing protein</fullName>
    </recommendedName>
</protein>
<accession>A0A9P0G3S4</accession>
<dbReference type="InterPro" id="IPR036770">
    <property type="entry name" value="Ankyrin_rpt-contain_sf"/>
</dbReference>
<dbReference type="Gene3D" id="1.25.40.20">
    <property type="entry name" value="Ankyrin repeat-containing domain"/>
    <property type="match status" value="1"/>
</dbReference>
<dbReference type="PROSITE" id="PS50297">
    <property type="entry name" value="ANK_REP_REGION"/>
    <property type="match status" value="1"/>
</dbReference>
<dbReference type="InterPro" id="IPR018272">
    <property type="entry name" value="PRANC_domain"/>
</dbReference>
<dbReference type="Proteomes" id="UP001152759">
    <property type="component" value="Chromosome 10"/>
</dbReference>
<evidence type="ECO:0000256" key="3">
    <source>
        <dbReference type="PROSITE-ProRule" id="PRU00023"/>
    </source>
</evidence>
<dbReference type="GO" id="GO:0000976">
    <property type="term" value="F:transcription cis-regulatory region binding"/>
    <property type="evidence" value="ECO:0007669"/>
    <property type="project" value="TreeGrafter"/>
</dbReference>
<evidence type="ECO:0000259" key="5">
    <source>
        <dbReference type="Pfam" id="PF09372"/>
    </source>
</evidence>
<dbReference type="SUPFAM" id="SSF48403">
    <property type="entry name" value="Ankyrin repeat"/>
    <property type="match status" value="1"/>
</dbReference>
<feature type="repeat" description="ANK" evidence="3">
    <location>
        <begin position="285"/>
        <end position="317"/>
    </location>
</feature>
<dbReference type="AlphaFoldDB" id="A0A9P0G3S4"/>
<dbReference type="Pfam" id="PF12796">
    <property type="entry name" value="Ank_2"/>
    <property type="match status" value="1"/>
</dbReference>
<dbReference type="PANTHER" id="PTHR24193">
    <property type="entry name" value="ANKYRIN REPEAT PROTEIN"/>
    <property type="match status" value="1"/>
</dbReference>
<feature type="region of interest" description="Disordered" evidence="4">
    <location>
        <begin position="36"/>
        <end position="56"/>
    </location>
</feature>
<dbReference type="Pfam" id="PF09372">
    <property type="entry name" value="PRANC"/>
    <property type="match status" value="1"/>
</dbReference>
<keyword evidence="7" id="KW-1185">Reference proteome</keyword>
<dbReference type="GO" id="GO:0005634">
    <property type="term" value="C:nucleus"/>
    <property type="evidence" value="ECO:0007669"/>
    <property type="project" value="TreeGrafter"/>
</dbReference>
<gene>
    <name evidence="6" type="ORF">BEMITA_LOCUS3014</name>
</gene>
<dbReference type="KEGG" id="btab:109037488"/>
<name>A0A9P0G3S4_BEMTA</name>
<dbReference type="PANTHER" id="PTHR24193:SF121">
    <property type="entry name" value="ADA2A-CONTAINING COMPLEX COMPONENT 3, ISOFORM D"/>
    <property type="match status" value="1"/>
</dbReference>
<evidence type="ECO:0000256" key="4">
    <source>
        <dbReference type="SAM" id="MobiDB-lite"/>
    </source>
</evidence>
<dbReference type="EMBL" id="OU963871">
    <property type="protein sequence ID" value="CAH0762939.1"/>
    <property type="molecule type" value="Genomic_DNA"/>
</dbReference>
<evidence type="ECO:0000313" key="7">
    <source>
        <dbReference type="Proteomes" id="UP001152759"/>
    </source>
</evidence>
<dbReference type="PROSITE" id="PS50088">
    <property type="entry name" value="ANK_REPEAT"/>
    <property type="match status" value="1"/>
</dbReference>